<reference evidence="2" key="1">
    <citation type="submission" date="2020-06" db="EMBL/GenBank/DDBJ databases">
        <title>Draft genome of Bugula neritina, a colonial animal packing powerful symbionts and potential medicines.</title>
        <authorList>
            <person name="Rayko M."/>
        </authorList>
    </citation>
    <scope>NUCLEOTIDE SEQUENCE [LARGE SCALE GENOMIC DNA]</scope>
    <source>
        <strain evidence="2">Kwan_BN1</strain>
    </source>
</reference>
<evidence type="ECO:0000259" key="1">
    <source>
        <dbReference type="Pfam" id="PF13521"/>
    </source>
</evidence>
<organism evidence="2 3">
    <name type="scientific">Bugula neritina</name>
    <name type="common">Brown bryozoan</name>
    <name type="synonym">Sertularia neritina</name>
    <dbReference type="NCBI Taxonomy" id="10212"/>
    <lineage>
        <taxon>Eukaryota</taxon>
        <taxon>Metazoa</taxon>
        <taxon>Spiralia</taxon>
        <taxon>Lophotrochozoa</taxon>
        <taxon>Bryozoa</taxon>
        <taxon>Gymnolaemata</taxon>
        <taxon>Cheilostomatida</taxon>
        <taxon>Flustrina</taxon>
        <taxon>Buguloidea</taxon>
        <taxon>Bugulidae</taxon>
        <taxon>Bugula</taxon>
    </lineage>
</organism>
<dbReference type="InterPro" id="IPR027417">
    <property type="entry name" value="P-loop_NTPase"/>
</dbReference>
<dbReference type="Gene3D" id="3.40.50.300">
    <property type="entry name" value="P-loop containing nucleotide triphosphate hydrolases"/>
    <property type="match status" value="1"/>
</dbReference>
<protein>
    <recommendedName>
        <fullName evidence="1">NadR/Ttd14 AAA domain-containing protein</fullName>
    </recommendedName>
</protein>
<dbReference type="GO" id="GO:0070300">
    <property type="term" value="F:phosphatidic acid binding"/>
    <property type="evidence" value="ECO:0007669"/>
    <property type="project" value="TreeGrafter"/>
</dbReference>
<keyword evidence="3" id="KW-1185">Reference proteome</keyword>
<feature type="domain" description="NadR/Ttd14 AAA" evidence="1">
    <location>
        <begin position="21"/>
        <end position="117"/>
    </location>
</feature>
<evidence type="ECO:0000313" key="2">
    <source>
        <dbReference type="EMBL" id="KAF6020956.1"/>
    </source>
</evidence>
<comment type="caution">
    <text evidence="2">The sequence shown here is derived from an EMBL/GenBank/DDBJ whole genome shotgun (WGS) entry which is preliminary data.</text>
</comment>
<accession>A0A7J7J5N0</accession>
<evidence type="ECO:0000313" key="3">
    <source>
        <dbReference type="Proteomes" id="UP000593567"/>
    </source>
</evidence>
<sequence length="138" mass="15559">MNEMHADENDIYEQNPKIIHKLVLTGGPCGGKTTGQSRLSTFFENLGWKVFRVPETATLLMSGGVKWTDLTMEQADRFQQNLIKTMMQIEQTYFDLAEMSNANCIVICDRGVMDPSACTYQISPSYFTPTGLKEKCDT</sequence>
<dbReference type="OrthoDB" id="6375174at2759"/>
<proteinExistence type="predicted"/>
<dbReference type="GO" id="GO:0035091">
    <property type="term" value="F:phosphatidylinositol binding"/>
    <property type="evidence" value="ECO:0007669"/>
    <property type="project" value="TreeGrafter"/>
</dbReference>
<name>A0A7J7J5N0_BUGNE</name>
<dbReference type="Pfam" id="PF13521">
    <property type="entry name" value="AAA_28"/>
    <property type="match status" value="1"/>
</dbReference>
<dbReference type="AlphaFoldDB" id="A0A7J7J5N0"/>
<dbReference type="InterPro" id="IPR038727">
    <property type="entry name" value="NadR/Ttd14_AAA_dom"/>
</dbReference>
<dbReference type="PANTHER" id="PTHR34932:SF1">
    <property type="entry name" value="TRPL TRANSLOCATION DEFECT PROTEIN 14"/>
    <property type="match status" value="1"/>
</dbReference>
<dbReference type="InterPro" id="IPR053227">
    <property type="entry name" value="TRPL-trafficking_regulator"/>
</dbReference>
<dbReference type="GO" id="GO:0005525">
    <property type="term" value="F:GTP binding"/>
    <property type="evidence" value="ECO:0007669"/>
    <property type="project" value="TreeGrafter"/>
</dbReference>
<dbReference type="EMBL" id="VXIV02003140">
    <property type="protein sequence ID" value="KAF6020956.1"/>
    <property type="molecule type" value="Genomic_DNA"/>
</dbReference>
<gene>
    <name evidence="2" type="ORF">EB796_020759</name>
</gene>
<dbReference type="Proteomes" id="UP000593567">
    <property type="component" value="Unassembled WGS sequence"/>
</dbReference>
<dbReference type="PANTHER" id="PTHR34932">
    <property type="entry name" value="TRPL TRANSLOCATION DEFECT PROTEIN 14"/>
    <property type="match status" value="1"/>
</dbReference>